<evidence type="ECO:0000313" key="2">
    <source>
        <dbReference type="EMBL" id="NEI71217.1"/>
    </source>
</evidence>
<keyword evidence="1" id="KW-0812">Transmembrane</keyword>
<name>A0A6L9UAR9_9HYPH</name>
<keyword evidence="1" id="KW-0472">Membrane</keyword>
<gene>
    <name evidence="2" type="ORF">GR212_16690</name>
</gene>
<proteinExistence type="predicted"/>
<feature type="transmembrane region" description="Helical" evidence="1">
    <location>
        <begin position="34"/>
        <end position="53"/>
    </location>
</feature>
<comment type="caution">
    <text evidence="2">The sequence shown here is derived from an EMBL/GenBank/DDBJ whole genome shotgun (WGS) entry which is preliminary data.</text>
</comment>
<accession>A0A6L9UAR9</accession>
<protein>
    <submittedName>
        <fullName evidence="2">Uncharacterized protein</fullName>
    </submittedName>
</protein>
<sequence length="315" mass="34840">MTKSLWLFAFTWIVLVLQYVPIIGPILMILGASVWPILTINLAFASLAMEALTDRDYRVWLILPLLYFGGNFVLAGISEYKFLQLSREIQAKNANQAFAFSGSDALVVNTEAAPVLGLPVSLVENFVVSKVYEKSESDDAPISAWKIGTDPLCSKLWADRSGNNLRIVPFGLLENGKLVAGMCMYRLVEKPAGRIVTLTVTEPIEHQSFLLPYKTQIITIADETGNAARLSYAEATPWTWIPMPIGGCFYGEGRHKPTCFFGPLRIFSMPALGAAKDATALVAKALDLEWKPASKRRREIGLQDMKSDMRPSVSF</sequence>
<reference evidence="2 3" key="1">
    <citation type="submission" date="2019-12" db="EMBL/GenBank/DDBJ databases">
        <title>Rhizobium genotypes associated with high levels of biological nitrogen fixation by grain legumes in a temperate-maritime cropping system.</title>
        <authorList>
            <person name="Maluk M."/>
            <person name="Francesc Ferrando Molina F."/>
            <person name="Lopez Del Egido L."/>
            <person name="Lafos M."/>
            <person name="Langarica-Fuentes A."/>
            <person name="Gebre Yohannes G."/>
            <person name="Young M.W."/>
            <person name="Martin P."/>
            <person name="Gantlett R."/>
            <person name="Kenicer G."/>
            <person name="Hawes C."/>
            <person name="Begg G.S."/>
            <person name="Quilliam R.S."/>
            <person name="Squire G.R."/>
            <person name="Poole P.S."/>
            <person name="Young P.W."/>
            <person name="Iannetta P.M."/>
            <person name="James E.K."/>
        </authorList>
    </citation>
    <scope>NUCLEOTIDE SEQUENCE [LARGE SCALE GENOMIC DNA]</scope>
    <source>
        <strain evidence="2 3">JHI1118</strain>
    </source>
</reference>
<evidence type="ECO:0000256" key="1">
    <source>
        <dbReference type="SAM" id="Phobius"/>
    </source>
</evidence>
<feature type="transmembrane region" description="Helical" evidence="1">
    <location>
        <begin position="59"/>
        <end position="77"/>
    </location>
</feature>
<feature type="transmembrane region" description="Helical" evidence="1">
    <location>
        <begin position="6"/>
        <end position="27"/>
    </location>
</feature>
<dbReference type="RefSeq" id="WP_163987684.1">
    <property type="nucleotide sequence ID" value="NZ_WUEY01000006.1"/>
</dbReference>
<organism evidence="2 3">
    <name type="scientific">Rhizobium lusitanum</name>
    <dbReference type="NCBI Taxonomy" id="293958"/>
    <lineage>
        <taxon>Bacteria</taxon>
        <taxon>Pseudomonadati</taxon>
        <taxon>Pseudomonadota</taxon>
        <taxon>Alphaproteobacteria</taxon>
        <taxon>Hyphomicrobiales</taxon>
        <taxon>Rhizobiaceae</taxon>
        <taxon>Rhizobium/Agrobacterium group</taxon>
        <taxon>Rhizobium</taxon>
    </lineage>
</organism>
<evidence type="ECO:0000313" key="3">
    <source>
        <dbReference type="Proteomes" id="UP000483035"/>
    </source>
</evidence>
<dbReference type="Proteomes" id="UP000483035">
    <property type="component" value="Unassembled WGS sequence"/>
</dbReference>
<keyword evidence="1" id="KW-1133">Transmembrane helix</keyword>
<dbReference type="AlphaFoldDB" id="A0A6L9UAR9"/>
<dbReference type="EMBL" id="WUEY01000006">
    <property type="protein sequence ID" value="NEI71217.1"/>
    <property type="molecule type" value="Genomic_DNA"/>
</dbReference>